<comment type="similarity">
    <text evidence="2">Belongs to the complex I LYR family.</text>
</comment>
<organism evidence="9 10">
    <name type="scientific">Tetrahymena thermophila (strain SB210)</name>
    <dbReference type="NCBI Taxonomy" id="312017"/>
    <lineage>
        <taxon>Eukaryota</taxon>
        <taxon>Sar</taxon>
        <taxon>Alveolata</taxon>
        <taxon>Ciliophora</taxon>
        <taxon>Intramacronucleata</taxon>
        <taxon>Oligohymenophorea</taxon>
        <taxon>Hymenostomatida</taxon>
        <taxon>Tetrahymenina</taxon>
        <taxon>Tetrahymenidae</taxon>
        <taxon>Tetrahymena</taxon>
    </lineage>
</organism>
<evidence type="ECO:0000256" key="7">
    <source>
        <dbReference type="ARBA" id="ARBA00023128"/>
    </source>
</evidence>
<protein>
    <submittedName>
        <fullName evidence="9">NADH dehydrogenase, putative</fullName>
    </submittedName>
</protein>
<dbReference type="PDB" id="8BQS">
    <property type="method" value="EM"/>
    <property type="resolution" value="2.90 A"/>
    <property type="chains" value="AS=1-172"/>
</dbReference>
<dbReference type="GO" id="GO:0006979">
    <property type="term" value="P:response to oxidative stress"/>
    <property type="evidence" value="ECO:0007669"/>
    <property type="project" value="TreeGrafter"/>
</dbReference>
<dbReference type="EMDB" id="EMD-15865"/>
<dbReference type="AlphaFoldDB" id="I7M2Y3"/>
<comment type="subcellular location">
    <subcellularLocation>
        <location evidence="1">Mitochondrion inner membrane</location>
        <topology evidence="1">Peripheral membrane protein</topology>
        <orientation evidence="1">Matrix side</orientation>
    </subcellularLocation>
</comment>
<dbReference type="PANTHER" id="PTHR12964">
    <property type="entry name" value="NADH-UBIQUINONE OXIDOREDUCTASE B14 SUBUNIT"/>
    <property type="match status" value="1"/>
</dbReference>
<evidence type="ECO:0000313" key="10">
    <source>
        <dbReference type="Proteomes" id="UP000009168"/>
    </source>
</evidence>
<dbReference type="EMDB" id="EMD-34373"/>
<evidence type="ECO:0007829" key="12">
    <source>
        <dbReference type="PDB" id="8B6F"/>
    </source>
</evidence>
<dbReference type="InterPro" id="IPR016488">
    <property type="entry name" value="NADH_Ub_cplx-1_asu_su-6"/>
</dbReference>
<dbReference type="EMDB" id="EMD-34403"/>
<dbReference type="PDB" id="7TGH">
    <property type="method" value="EM"/>
    <property type="resolution" value="2.60 A"/>
    <property type="chains" value="A6=1-172"/>
</dbReference>
<dbReference type="PDB" id="8B6F">
    <property type="method" value="EM"/>
    <property type="resolution" value="2.80 A"/>
    <property type="chains" value="AS=1-172"/>
</dbReference>
<keyword evidence="3" id="KW-0813">Transport</keyword>
<keyword evidence="10" id="KW-1185">Reference proteome</keyword>
<evidence type="ECO:0000256" key="3">
    <source>
        <dbReference type="ARBA" id="ARBA00022448"/>
    </source>
</evidence>
<dbReference type="GO" id="GO:0005743">
    <property type="term" value="C:mitochondrial inner membrane"/>
    <property type="evidence" value="ECO:0007669"/>
    <property type="project" value="UniProtKB-SubCell"/>
</dbReference>
<gene>
    <name evidence="9" type="ORF">TTHERM_00933070</name>
</gene>
<dbReference type="EMDB" id="EMD-25882"/>
<proteinExistence type="evidence at protein level"/>
<dbReference type="PDB" id="8GYM">
    <property type="method" value="EM"/>
    <property type="resolution" value="2.96 A"/>
    <property type="chains" value="A6/a6=1-172"/>
</dbReference>
<keyword evidence="5" id="KW-0999">Mitochondrion inner membrane</keyword>
<evidence type="ECO:0007829" key="13">
    <source>
        <dbReference type="PDB" id="8BQS"/>
    </source>
</evidence>
<keyword evidence="8" id="KW-0472">Membrane</keyword>
<dbReference type="PANTHER" id="PTHR12964:SF0">
    <property type="entry name" value="NADH DEHYDROGENASE [UBIQUINONE] 1 ALPHA SUBCOMPLEX SUBUNIT 6"/>
    <property type="match status" value="1"/>
</dbReference>
<dbReference type="EMDB" id="EMD-16184"/>
<dbReference type="GeneID" id="7839788"/>
<keyword evidence="7" id="KW-0496">Mitochondrion</keyword>
<accession>I7M2Y3</accession>
<evidence type="ECO:0000256" key="1">
    <source>
        <dbReference type="ARBA" id="ARBA00004443"/>
    </source>
</evidence>
<dbReference type="STRING" id="312017.I7M2Y3"/>
<dbReference type="RefSeq" id="XP_001021863.1">
    <property type="nucleotide sequence ID" value="XM_001021863.3"/>
</dbReference>
<reference evidence="10" key="1">
    <citation type="journal article" date="2006" name="PLoS Biol.">
        <title>Macronuclear genome sequence of the ciliate Tetrahymena thermophila, a model eukaryote.</title>
        <authorList>
            <person name="Eisen J.A."/>
            <person name="Coyne R.S."/>
            <person name="Wu M."/>
            <person name="Wu D."/>
            <person name="Thiagarajan M."/>
            <person name="Wortman J.R."/>
            <person name="Badger J.H."/>
            <person name="Ren Q."/>
            <person name="Amedeo P."/>
            <person name="Jones K.M."/>
            <person name="Tallon L.J."/>
            <person name="Delcher A.L."/>
            <person name="Salzberg S.L."/>
            <person name="Silva J.C."/>
            <person name="Haas B.J."/>
            <person name="Majoros W.H."/>
            <person name="Farzad M."/>
            <person name="Carlton J.M."/>
            <person name="Smith R.K. Jr."/>
            <person name="Garg J."/>
            <person name="Pearlman R.E."/>
            <person name="Karrer K.M."/>
            <person name="Sun L."/>
            <person name="Manning G."/>
            <person name="Elde N.C."/>
            <person name="Turkewitz A.P."/>
            <person name="Asai D.J."/>
            <person name="Wilkes D.E."/>
            <person name="Wang Y."/>
            <person name="Cai H."/>
            <person name="Collins K."/>
            <person name="Stewart B.A."/>
            <person name="Lee S.R."/>
            <person name="Wilamowska K."/>
            <person name="Weinberg Z."/>
            <person name="Ruzzo W.L."/>
            <person name="Wloga D."/>
            <person name="Gaertig J."/>
            <person name="Frankel J."/>
            <person name="Tsao C.-C."/>
            <person name="Gorovsky M.A."/>
            <person name="Keeling P.J."/>
            <person name="Waller R.F."/>
            <person name="Patron N.J."/>
            <person name="Cherry J.M."/>
            <person name="Stover N.A."/>
            <person name="Krieger C.J."/>
            <person name="del Toro C."/>
            <person name="Ryder H.F."/>
            <person name="Williamson S.C."/>
            <person name="Barbeau R.A."/>
            <person name="Hamilton E.P."/>
            <person name="Orias E."/>
        </authorList>
    </citation>
    <scope>NUCLEOTIDE SEQUENCE [LARGE SCALE GENOMIC DNA]</scope>
    <source>
        <strain evidence="10">SB210</strain>
    </source>
</reference>
<dbReference type="HOGENOM" id="CLU_1558360_0_0_1"/>
<dbReference type="EMBL" id="GG662564">
    <property type="protein sequence ID" value="EAS01618.1"/>
    <property type="molecule type" value="Genomic_DNA"/>
</dbReference>
<reference evidence="12 13" key="4">
    <citation type="journal article" date="2023" name="Nature">
        <title>Structural basis of mitochondrial membrane bending by the I-II-III&lt;sub&gt;2&lt;/sub&gt;-IV&lt;sub&gt;2&lt;/sub&gt; supercomplex.</title>
        <authorList>
            <person name="Muhleip A."/>
            <person name="Flygaard R.K."/>
            <person name="Baradaran R."/>
            <person name="Haapanen O."/>
            <person name="Gruhl T."/>
            <person name="Tobiasson V."/>
            <person name="Marechal A."/>
            <person name="Sharma V."/>
            <person name="Amunts A."/>
        </authorList>
    </citation>
    <scope>STRUCTURE BY ELECTRON MICROSCOPY (2.80 ANGSTROMS)</scope>
</reference>
<evidence type="ECO:0000256" key="6">
    <source>
        <dbReference type="ARBA" id="ARBA00022982"/>
    </source>
</evidence>
<dbReference type="InParanoid" id="I7M2Y3"/>
<reference evidence="14 15" key="3">
    <citation type="journal article" date="2023" name="Nat. Commun.">
        <title>Structures of Tetrahymena thermophila respiratory megacomplexes on the tubular mitochondrial cristae.</title>
        <authorList>
            <person name="Han F."/>
            <person name="Hu Y."/>
            <person name="Wu M."/>
            <person name="He Z."/>
            <person name="Tian H."/>
            <person name="Zhou L."/>
        </authorList>
    </citation>
    <scope>STRUCTURE BY ELECTRON MICROSCOPY (2.96 ANGSTROMS)</scope>
</reference>
<reference evidence="11" key="2">
    <citation type="journal article" date="2022" name="Science">
        <title>Structures of &lt;i&gt;Tetrahymena&lt;/i&gt;'s respiratory chain reveal the diversity of eukaryotic core metabolism.</title>
        <authorList>
            <person name="Zhou L."/>
            <person name="Maldonado M."/>
            <person name="Padavannil A."/>
            <person name="Guo F."/>
            <person name="Letts J.A."/>
        </authorList>
    </citation>
    <scope>STRUCTURE BY ELECTRON MICROSCOPY (2.60 ANGSTROMS)</scope>
</reference>
<keyword evidence="4" id="KW-0679">Respiratory chain</keyword>
<evidence type="ECO:0000256" key="2">
    <source>
        <dbReference type="ARBA" id="ARBA00009508"/>
    </source>
</evidence>
<evidence type="ECO:0000313" key="9">
    <source>
        <dbReference type="EMBL" id="EAS01618.1"/>
    </source>
</evidence>
<dbReference type="OrthoDB" id="14535at2759"/>
<sequence length="172" mass="20142">MNHYWGSSNTIPASSTQNNNYFSGGGNNVTIRGNEIMERLPSQTPSQNMVQASMKTLRFYRKFCRLIPFILRIHNIGTKFTAQQAMINFGNYIRERNHYRDPGLIDHRIQLGYELLYEAEMHFSQHTILMQYLSPYNTPLSDRGYSYLEKVKYGNKSKFLQGFYKGNKPTEF</sequence>
<evidence type="ECO:0000256" key="8">
    <source>
        <dbReference type="ARBA" id="ARBA00023136"/>
    </source>
</evidence>
<evidence type="ECO:0000256" key="5">
    <source>
        <dbReference type="ARBA" id="ARBA00022792"/>
    </source>
</evidence>
<dbReference type="Proteomes" id="UP000009168">
    <property type="component" value="Unassembled WGS sequence"/>
</dbReference>
<evidence type="ECO:0007829" key="14">
    <source>
        <dbReference type="PDB" id="8GYM"/>
    </source>
</evidence>
<evidence type="ECO:0007829" key="15">
    <source>
        <dbReference type="PDB" id="8GZU"/>
    </source>
</evidence>
<evidence type="ECO:0007829" key="11">
    <source>
        <dbReference type="PDB" id="7TGH"/>
    </source>
</evidence>
<keyword evidence="6" id="KW-0249">Electron transport</keyword>
<keyword evidence="11 12" id="KW-0002">3D-structure</keyword>
<dbReference type="OMA" id="HIAPIGR"/>
<dbReference type="eggNOG" id="KOG3426">
    <property type="taxonomic scope" value="Eukaryota"/>
</dbReference>
<dbReference type="KEGG" id="tet:TTHERM_00933070"/>
<dbReference type="PDB" id="8GZU">
    <property type="method" value="EM"/>
    <property type="resolution" value="4.18 A"/>
    <property type="chains" value="A6/a6=1-172"/>
</dbReference>
<name>I7M2Y3_TETTS</name>
<evidence type="ECO:0000256" key="4">
    <source>
        <dbReference type="ARBA" id="ARBA00022660"/>
    </source>
</evidence>